<name>A0A8K0WUV8_9HYPO</name>
<evidence type="ECO:0000313" key="7">
    <source>
        <dbReference type="EMBL" id="KAH7326026.1"/>
    </source>
</evidence>
<gene>
    <name evidence="7" type="ORF">B0I35DRAFT_405339</name>
</gene>
<keyword evidence="2" id="KW-0125">Carotenoid biosynthesis</keyword>
<evidence type="ECO:0000256" key="5">
    <source>
        <dbReference type="PIRSR" id="PIRSR036492-1"/>
    </source>
</evidence>
<dbReference type="InterPro" id="IPR016161">
    <property type="entry name" value="Ald_DH/histidinol_DH"/>
</dbReference>
<evidence type="ECO:0000256" key="1">
    <source>
        <dbReference type="ARBA" id="ARBA00009986"/>
    </source>
</evidence>
<dbReference type="GO" id="GO:0006081">
    <property type="term" value="P:aldehyde metabolic process"/>
    <property type="evidence" value="ECO:0007669"/>
    <property type="project" value="InterPro"/>
</dbReference>
<comment type="similarity">
    <text evidence="1 4">Belongs to the aldehyde dehydrogenase family.</text>
</comment>
<keyword evidence="8" id="KW-1185">Reference proteome</keyword>
<reference evidence="7" key="1">
    <citation type="journal article" date="2021" name="Nat. Commun.">
        <title>Genetic determinants of endophytism in the Arabidopsis root mycobiome.</title>
        <authorList>
            <person name="Mesny F."/>
            <person name="Miyauchi S."/>
            <person name="Thiergart T."/>
            <person name="Pickel B."/>
            <person name="Atanasova L."/>
            <person name="Karlsson M."/>
            <person name="Huettel B."/>
            <person name="Barry K.W."/>
            <person name="Haridas S."/>
            <person name="Chen C."/>
            <person name="Bauer D."/>
            <person name="Andreopoulos W."/>
            <person name="Pangilinan J."/>
            <person name="LaButti K."/>
            <person name="Riley R."/>
            <person name="Lipzen A."/>
            <person name="Clum A."/>
            <person name="Drula E."/>
            <person name="Henrissat B."/>
            <person name="Kohler A."/>
            <person name="Grigoriev I.V."/>
            <person name="Martin F.M."/>
            <person name="Hacquard S."/>
        </authorList>
    </citation>
    <scope>NUCLEOTIDE SEQUENCE</scope>
    <source>
        <strain evidence="7">MPI-CAGE-CH-0235</strain>
    </source>
</reference>
<evidence type="ECO:0000313" key="8">
    <source>
        <dbReference type="Proteomes" id="UP000813444"/>
    </source>
</evidence>
<dbReference type="GO" id="GO:0016117">
    <property type="term" value="P:carotenoid biosynthetic process"/>
    <property type="evidence" value="ECO:0007669"/>
    <property type="project" value="UniProtKB-KW"/>
</dbReference>
<dbReference type="PANTHER" id="PTHR43570:SF11">
    <property type="entry name" value="ALDEHYDE DEHYDROGENASE"/>
    <property type="match status" value="1"/>
</dbReference>
<protein>
    <recommendedName>
        <fullName evidence="4">Aldehyde dehydrogenase</fullName>
    </recommendedName>
</protein>
<feature type="active site" evidence="5">
    <location>
        <position position="260"/>
    </location>
</feature>
<evidence type="ECO:0000259" key="6">
    <source>
        <dbReference type="Pfam" id="PF00171"/>
    </source>
</evidence>
<evidence type="ECO:0000256" key="3">
    <source>
        <dbReference type="ARBA" id="ARBA00023002"/>
    </source>
</evidence>
<dbReference type="Pfam" id="PF00171">
    <property type="entry name" value="Aldedh"/>
    <property type="match status" value="1"/>
</dbReference>
<dbReference type="Proteomes" id="UP000813444">
    <property type="component" value="Unassembled WGS sequence"/>
</dbReference>
<keyword evidence="3 4" id="KW-0560">Oxidoreductase</keyword>
<feature type="active site" evidence="5">
    <location>
        <position position="226"/>
    </location>
</feature>
<evidence type="ECO:0000256" key="2">
    <source>
        <dbReference type="ARBA" id="ARBA00022746"/>
    </source>
</evidence>
<dbReference type="InterPro" id="IPR016163">
    <property type="entry name" value="Ald_DH_C"/>
</dbReference>
<feature type="domain" description="Aldehyde dehydrogenase" evidence="6">
    <location>
        <begin position="7"/>
        <end position="446"/>
    </location>
</feature>
<dbReference type="InterPro" id="IPR016162">
    <property type="entry name" value="Ald_DH_N"/>
</dbReference>
<dbReference type="EMBL" id="JAGPNK010000002">
    <property type="protein sequence ID" value="KAH7326026.1"/>
    <property type="molecule type" value="Genomic_DNA"/>
</dbReference>
<proteinExistence type="inferred from homology"/>
<dbReference type="Gene3D" id="3.40.309.10">
    <property type="entry name" value="Aldehyde Dehydrogenase, Chain A, domain 2"/>
    <property type="match status" value="1"/>
</dbReference>
<dbReference type="AlphaFoldDB" id="A0A8K0WUV8"/>
<dbReference type="SUPFAM" id="SSF53720">
    <property type="entry name" value="ALDH-like"/>
    <property type="match status" value="1"/>
</dbReference>
<dbReference type="PIRSF" id="PIRSF036492">
    <property type="entry name" value="ALDH"/>
    <property type="match status" value="1"/>
</dbReference>
<dbReference type="InterPro" id="IPR012394">
    <property type="entry name" value="Aldehyde_DH_NAD(P)"/>
</dbReference>
<dbReference type="GO" id="GO:0004029">
    <property type="term" value="F:aldehyde dehydrogenase (NAD+) activity"/>
    <property type="evidence" value="ECO:0007669"/>
    <property type="project" value="TreeGrafter"/>
</dbReference>
<dbReference type="GO" id="GO:0005737">
    <property type="term" value="C:cytoplasm"/>
    <property type="evidence" value="ECO:0007669"/>
    <property type="project" value="TreeGrafter"/>
</dbReference>
<dbReference type="InterPro" id="IPR015590">
    <property type="entry name" value="Aldehyde_DH_dom"/>
</dbReference>
<sequence length="533" mass="59176">MASNNDTIPAFAPTAVDEIPVLVDTARSTFRTGRTKDIQYRLVQLRKLYWGIVDNTHLMEEALMKDLGKCAYEANISEIDWCKKECIDLIDNLETWAKDDKVVGVPLHFRIMNYRIRHEPLGVVLAIGAYNYPFQLLLVTVAGAMAAGNCVIAKPSESSPHSAMVIDKIFREYLDPDCFACVNGMVPASQRLLDCKFDKIAFIGGNKTGTIIAKKAAETLTPVLLELGGCNPAFVTRNANIKLAARRILFMKSMNAGQICLSHNYVLVERSVLSPLIAALNEQLRTFMPKGTKASPDYARIVNKVQFDRIKKMLDSTRGRIVLGGKMDESQLFMEPTAVLVEDIDDPVVVEETFGPLFSIIAWDRLDDAINIANKIDPTPLALFAFGSDEENKKILDNVTSGGATCNDSFLHSQINAAPMGGVGSSGMGNYHGYYSFKAFSHQRTVCNVPYWADRLLNVRYMPYSMPELRRFQRMSHKRPNFDRNGKVIKGLGYWIRVVLGLGGKSATGSLMRWVVVFAAAAFAGVQQGYISR</sequence>
<dbReference type="Gene3D" id="3.40.605.10">
    <property type="entry name" value="Aldehyde Dehydrogenase, Chain A, domain 1"/>
    <property type="match status" value="1"/>
</dbReference>
<accession>A0A8K0WUV8</accession>
<evidence type="ECO:0000256" key="4">
    <source>
        <dbReference type="PIRNR" id="PIRNR036492"/>
    </source>
</evidence>
<dbReference type="FunFam" id="3.40.605.10:FF:000004">
    <property type="entry name" value="Aldehyde dehydrogenase"/>
    <property type="match status" value="1"/>
</dbReference>
<dbReference type="PANTHER" id="PTHR43570">
    <property type="entry name" value="ALDEHYDE DEHYDROGENASE"/>
    <property type="match status" value="1"/>
</dbReference>
<comment type="caution">
    <text evidence="7">The sequence shown here is derived from an EMBL/GenBank/DDBJ whole genome shotgun (WGS) entry which is preliminary data.</text>
</comment>
<dbReference type="OrthoDB" id="440325at2759"/>
<organism evidence="7 8">
    <name type="scientific">Stachybotrys elegans</name>
    <dbReference type="NCBI Taxonomy" id="80388"/>
    <lineage>
        <taxon>Eukaryota</taxon>
        <taxon>Fungi</taxon>
        <taxon>Dikarya</taxon>
        <taxon>Ascomycota</taxon>
        <taxon>Pezizomycotina</taxon>
        <taxon>Sordariomycetes</taxon>
        <taxon>Hypocreomycetidae</taxon>
        <taxon>Hypocreales</taxon>
        <taxon>Stachybotryaceae</taxon>
        <taxon>Stachybotrys</taxon>
    </lineage>
</organism>